<evidence type="ECO:0000256" key="1">
    <source>
        <dbReference type="ARBA" id="ARBA00022574"/>
    </source>
</evidence>
<dbReference type="GO" id="GO:0005929">
    <property type="term" value="C:cilium"/>
    <property type="evidence" value="ECO:0007669"/>
    <property type="project" value="GOC"/>
</dbReference>
<dbReference type="PROSITE" id="PS50082">
    <property type="entry name" value="WD_REPEATS_2"/>
    <property type="match status" value="1"/>
</dbReference>
<sequence length="635" mass="70374">MFSQTELSDERFKDNHEDEPRSRAAPRTKTFINFISAKQRVMDNTVAGQVRKRFEDLSKLIELDISAFDMFDLPPVKEYELYIRSFGRSDTRQAYVQTRDDDVDREVQSEEIEVLSKWTQHPPDDETVVGGEGISVQALDQTQEVIKRTDPAKMNQFLDRVGQWLFTVLEEESGEADQQNRRDRESRPTASFSEGVSQLGSPNFLEGRHVLGLSFCSADPNSLLSIHSSPVDDSQPNEDLSTIRASSPVEGEKPAQLNSFSVVCVWNLSHPTYPQRICGSEMQITCACFSPTKASLVFGGMRDGSVAVWDLREPGSLHHSYQLGDQKHLVRFPTYNTAGMNECHQSPLVSITAVYSNVVGSLKDEDMAESSSGLSFQLASVDDKALVNLWVVAEIAVPEMAGSMNDLGLSPGGKIKIMKSSSIVVNNPSKYVSLSPEVKALDLRLCPGDLNHFYVATDVGCVVHGVRFGKRVYPQSHSSLVDSPVAIVSIDFSPFGQPYFLAGCKDGTLHLFNTNMENPVATWREFVSGESILSVRWSQSRPAVFFVLDNNSTVFTFDLVENGLAPIKMDRVTKADAVSMEVGGDPSLISPGVHRPAYMVMGLDDGSTEILTVSEAMREQQPLEEDFLATYVDRY</sequence>
<dbReference type="GO" id="GO:0045504">
    <property type="term" value="F:dynein heavy chain binding"/>
    <property type="evidence" value="ECO:0007669"/>
    <property type="project" value="InterPro"/>
</dbReference>
<feature type="region of interest" description="Disordered" evidence="4">
    <location>
        <begin position="1"/>
        <end position="26"/>
    </location>
</feature>
<evidence type="ECO:0000256" key="3">
    <source>
        <dbReference type="PROSITE-ProRule" id="PRU00221"/>
    </source>
</evidence>
<protein>
    <submittedName>
        <fullName evidence="5">WD repeat-containing protein 60-like</fullName>
    </submittedName>
</protein>
<dbReference type="PROSITE" id="PS00678">
    <property type="entry name" value="WD_REPEATS_1"/>
    <property type="match status" value="1"/>
</dbReference>
<dbReference type="GO" id="GO:0005868">
    <property type="term" value="C:cytoplasmic dynein complex"/>
    <property type="evidence" value="ECO:0007669"/>
    <property type="project" value="InterPro"/>
</dbReference>
<feature type="repeat" description="WD" evidence="3">
    <location>
        <begin position="277"/>
        <end position="319"/>
    </location>
</feature>
<dbReference type="PANTHER" id="PTHR16022:SF0">
    <property type="entry name" value="CYTOPLASMIC DYNEIN 2 INTERMEDIATE CHAIN 1"/>
    <property type="match status" value="1"/>
</dbReference>
<dbReference type="SUPFAM" id="SSF50978">
    <property type="entry name" value="WD40 repeat-like"/>
    <property type="match status" value="1"/>
</dbReference>
<dbReference type="AlphaFoldDB" id="A0AAV3ZGX9"/>
<keyword evidence="1 3" id="KW-0853">WD repeat</keyword>
<dbReference type="PANTHER" id="PTHR16022">
    <property type="entry name" value="WD REPEAT DOMAIN 60"/>
    <property type="match status" value="1"/>
</dbReference>
<evidence type="ECO:0000256" key="2">
    <source>
        <dbReference type="ARBA" id="ARBA00022737"/>
    </source>
</evidence>
<proteinExistence type="predicted"/>
<dbReference type="GO" id="GO:0042073">
    <property type="term" value="P:intraciliary transport"/>
    <property type="evidence" value="ECO:0007669"/>
    <property type="project" value="InterPro"/>
</dbReference>
<feature type="region of interest" description="Disordered" evidence="4">
    <location>
        <begin position="226"/>
        <end position="249"/>
    </location>
</feature>
<comment type="caution">
    <text evidence="5">The sequence shown here is derived from an EMBL/GenBank/DDBJ whole genome shotgun (WGS) entry which is preliminary data.</text>
</comment>
<dbReference type="Gene3D" id="2.130.10.10">
    <property type="entry name" value="YVTN repeat-like/Quinoprotein amine dehydrogenase"/>
    <property type="match status" value="2"/>
</dbReference>
<evidence type="ECO:0000313" key="5">
    <source>
        <dbReference type="EMBL" id="GFN94576.1"/>
    </source>
</evidence>
<reference evidence="5 6" key="1">
    <citation type="journal article" date="2021" name="Elife">
        <title>Chloroplast acquisition without the gene transfer in kleptoplastic sea slugs, Plakobranchus ocellatus.</title>
        <authorList>
            <person name="Maeda T."/>
            <person name="Takahashi S."/>
            <person name="Yoshida T."/>
            <person name="Shimamura S."/>
            <person name="Takaki Y."/>
            <person name="Nagai Y."/>
            <person name="Toyoda A."/>
            <person name="Suzuki Y."/>
            <person name="Arimoto A."/>
            <person name="Ishii H."/>
            <person name="Satoh N."/>
            <person name="Nishiyama T."/>
            <person name="Hasebe M."/>
            <person name="Maruyama T."/>
            <person name="Minagawa J."/>
            <person name="Obokata J."/>
            <person name="Shigenobu S."/>
        </authorList>
    </citation>
    <scope>NUCLEOTIDE SEQUENCE [LARGE SCALE GENOMIC DNA]</scope>
</reference>
<gene>
    <name evidence="5" type="ORF">PoB_002108200</name>
</gene>
<dbReference type="GO" id="GO:0045503">
    <property type="term" value="F:dynein light chain binding"/>
    <property type="evidence" value="ECO:0007669"/>
    <property type="project" value="InterPro"/>
</dbReference>
<name>A0AAV3ZGX9_9GAST</name>
<dbReference type="InterPro" id="IPR019775">
    <property type="entry name" value="WD40_repeat_CS"/>
</dbReference>
<dbReference type="InterPro" id="IPR042505">
    <property type="entry name" value="DYNC2I1"/>
</dbReference>
<evidence type="ECO:0000313" key="6">
    <source>
        <dbReference type="Proteomes" id="UP000735302"/>
    </source>
</evidence>
<dbReference type="EMBL" id="BLXT01002468">
    <property type="protein sequence ID" value="GFN94576.1"/>
    <property type="molecule type" value="Genomic_DNA"/>
</dbReference>
<feature type="compositionally biased region" description="Polar residues" evidence="4">
    <location>
        <begin position="226"/>
        <end position="245"/>
    </location>
</feature>
<feature type="compositionally biased region" description="Basic and acidic residues" evidence="4">
    <location>
        <begin position="178"/>
        <end position="187"/>
    </location>
</feature>
<keyword evidence="6" id="KW-1185">Reference proteome</keyword>
<dbReference type="InterPro" id="IPR001680">
    <property type="entry name" value="WD40_rpt"/>
</dbReference>
<feature type="compositionally biased region" description="Basic and acidic residues" evidence="4">
    <location>
        <begin position="8"/>
        <end position="22"/>
    </location>
</feature>
<organism evidence="5 6">
    <name type="scientific">Plakobranchus ocellatus</name>
    <dbReference type="NCBI Taxonomy" id="259542"/>
    <lineage>
        <taxon>Eukaryota</taxon>
        <taxon>Metazoa</taxon>
        <taxon>Spiralia</taxon>
        <taxon>Lophotrochozoa</taxon>
        <taxon>Mollusca</taxon>
        <taxon>Gastropoda</taxon>
        <taxon>Heterobranchia</taxon>
        <taxon>Euthyneura</taxon>
        <taxon>Panpulmonata</taxon>
        <taxon>Sacoglossa</taxon>
        <taxon>Placobranchoidea</taxon>
        <taxon>Plakobranchidae</taxon>
        <taxon>Plakobranchus</taxon>
    </lineage>
</organism>
<dbReference type="Pfam" id="PF00400">
    <property type="entry name" value="WD40"/>
    <property type="match status" value="1"/>
</dbReference>
<evidence type="ECO:0000256" key="4">
    <source>
        <dbReference type="SAM" id="MobiDB-lite"/>
    </source>
</evidence>
<dbReference type="SMART" id="SM00320">
    <property type="entry name" value="WD40"/>
    <property type="match status" value="3"/>
</dbReference>
<feature type="region of interest" description="Disordered" evidence="4">
    <location>
        <begin position="172"/>
        <end position="198"/>
    </location>
</feature>
<accession>A0AAV3ZGX9</accession>
<keyword evidence="2" id="KW-0677">Repeat</keyword>
<dbReference type="InterPro" id="IPR015943">
    <property type="entry name" value="WD40/YVTN_repeat-like_dom_sf"/>
</dbReference>
<dbReference type="Proteomes" id="UP000735302">
    <property type="component" value="Unassembled WGS sequence"/>
</dbReference>
<dbReference type="InterPro" id="IPR036322">
    <property type="entry name" value="WD40_repeat_dom_sf"/>
</dbReference>
<feature type="compositionally biased region" description="Polar residues" evidence="4">
    <location>
        <begin position="188"/>
        <end position="198"/>
    </location>
</feature>